<dbReference type="Proteomes" id="UP000593601">
    <property type="component" value="Chromosome"/>
</dbReference>
<dbReference type="PANTHER" id="PTHR43297:SF2">
    <property type="entry name" value="DIPEPTIDE TRANSPORT ATP-BINDING PROTEIN DPPD"/>
    <property type="match status" value="1"/>
</dbReference>
<dbReference type="AlphaFoldDB" id="A0A7M2RKD0"/>
<protein>
    <submittedName>
        <fullName evidence="9">ABC transporter ATP-binding protein</fullName>
    </submittedName>
</protein>
<organism evidence="9 10">
    <name type="scientific">Blautia liquoris</name>
    <dbReference type="NCBI Taxonomy" id="2779518"/>
    <lineage>
        <taxon>Bacteria</taxon>
        <taxon>Bacillati</taxon>
        <taxon>Bacillota</taxon>
        <taxon>Clostridia</taxon>
        <taxon>Lachnospirales</taxon>
        <taxon>Lachnospiraceae</taxon>
        <taxon>Blautia</taxon>
    </lineage>
</organism>
<sequence>MNEHILSVKDLHTSFTTEKGEVKAVNGVSFDLDKGKILGIVGESGSGKSVTAYSVMRILEANGKIDSGEVLYKGQDITKFSEKQMRDFRGKCCSIIFQDPMTSLNPVFTVGNQLKEAIELHTSRKGKEAENRAVEMLTLVGVNEPEKRIKQYPFEFSGGMRQRVMIAMALACEPDILIADEPTTALDVTIQAQILELMQDLQKKMGMAIIMVTHDLGVIADMCDEIIVMYGGRVCERGTAEDIFYRPSHEYTKGLLSSIPDVEKIGEKLHPIPGTPINLLNMPKGCAFCPRCESAMKICLNEQPPEMQLPDGHYASCWLNIKKAMEAKEGAAQHE</sequence>
<evidence type="ECO:0000256" key="4">
    <source>
        <dbReference type="ARBA" id="ARBA00022475"/>
    </source>
</evidence>
<evidence type="ECO:0000256" key="3">
    <source>
        <dbReference type="ARBA" id="ARBA00022448"/>
    </source>
</evidence>
<dbReference type="InterPro" id="IPR027417">
    <property type="entry name" value="P-loop_NTPase"/>
</dbReference>
<comment type="subcellular location">
    <subcellularLocation>
        <location evidence="1">Cell membrane</location>
        <topology evidence="1">Peripheral membrane protein</topology>
    </subcellularLocation>
</comment>
<keyword evidence="7" id="KW-0472">Membrane</keyword>
<dbReference type="Pfam" id="PF08352">
    <property type="entry name" value="oligo_HPY"/>
    <property type="match status" value="1"/>
</dbReference>
<proteinExistence type="inferred from homology"/>
<comment type="similarity">
    <text evidence="2">Belongs to the ABC transporter superfamily.</text>
</comment>
<dbReference type="PROSITE" id="PS50893">
    <property type="entry name" value="ABC_TRANSPORTER_2"/>
    <property type="match status" value="1"/>
</dbReference>
<reference evidence="9 10" key="1">
    <citation type="submission" date="2020-10" db="EMBL/GenBank/DDBJ databases">
        <title>Blautia liquoris sp.nov., isolated from the mud in a fermentation cellar used for the production of Chinese strong-flavoured liquor.</title>
        <authorList>
            <person name="Lu L."/>
        </authorList>
    </citation>
    <scope>NUCLEOTIDE SEQUENCE [LARGE SCALE GENOMIC DNA]</scope>
    <source>
        <strain evidence="9 10">LZLJ-3</strain>
    </source>
</reference>
<evidence type="ECO:0000256" key="2">
    <source>
        <dbReference type="ARBA" id="ARBA00005417"/>
    </source>
</evidence>
<dbReference type="PROSITE" id="PS00211">
    <property type="entry name" value="ABC_TRANSPORTER_1"/>
    <property type="match status" value="1"/>
</dbReference>
<dbReference type="SMART" id="SM00382">
    <property type="entry name" value="AAA"/>
    <property type="match status" value="1"/>
</dbReference>
<dbReference type="InterPro" id="IPR003593">
    <property type="entry name" value="AAA+_ATPase"/>
</dbReference>
<dbReference type="Pfam" id="PF00005">
    <property type="entry name" value="ABC_tran"/>
    <property type="match status" value="1"/>
</dbReference>
<dbReference type="GO" id="GO:0016887">
    <property type="term" value="F:ATP hydrolysis activity"/>
    <property type="evidence" value="ECO:0007669"/>
    <property type="project" value="InterPro"/>
</dbReference>
<dbReference type="SUPFAM" id="SSF52540">
    <property type="entry name" value="P-loop containing nucleoside triphosphate hydrolases"/>
    <property type="match status" value="1"/>
</dbReference>
<accession>A0A7M2RKD0</accession>
<evidence type="ECO:0000313" key="9">
    <source>
        <dbReference type="EMBL" id="QOV19790.1"/>
    </source>
</evidence>
<keyword evidence="10" id="KW-1185">Reference proteome</keyword>
<evidence type="ECO:0000256" key="1">
    <source>
        <dbReference type="ARBA" id="ARBA00004202"/>
    </source>
</evidence>
<dbReference type="GO" id="GO:0005886">
    <property type="term" value="C:plasma membrane"/>
    <property type="evidence" value="ECO:0007669"/>
    <property type="project" value="UniProtKB-SubCell"/>
</dbReference>
<dbReference type="InterPro" id="IPR050388">
    <property type="entry name" value="ABC_Ni/Peptide_Import"/>
</dbReference>
<dbReference type="InterPro" id="IPR013563">
    <property type="entry name" value="Oligopep_ABC_C"/>
</dbReference>
<keyword evidence="3" id="KW-0813">Transport</keyword>
<feature type="domain" description="ABC transporter" evidence="8">
    <location>
        <begin position="6"/>
        <end position="256"/>
    </location>
</feature>
<evidence type="ECO:0000256" key="6">
    <source>
        <dbReference type="ARBA" id="ARBA00022840"/>
    </source>
</evidence>
<keyword evidence="5" id="KW-0547">Nucleotide-binding</keyword>
<evidence type="ECO:0000313" key="10">
    <source>
        <dbReference type="Proteomes" id="UP000593601"/>
    </source>
</evidence>
<gene>
    <name evidence="9" type="ORF">INP51_02090</name>
</gene>
<dbReference type="PANTHER" id="PTHR43297">
    <property type="entry name" value="OLIGOPEPTIDE TRANSPORT ATP-BINDING PROTEIN APPD"/>
    <property type="match status" value="1"/>
</dbReference>
<name>A0A7M2RKD0_9FIRM</name>
<dbReference type="KEGG" id="bliq:INP51_02090"/>
<keyword evidence="4" id="KW-1003">Cell membrane</keyword>
<dbReference type="Gene3D" id="3.40.50.300">
    <property type="entry name" value="P-loop containing nucleotide triphosphate hydrolases"/>
    <property type="match status" value="1"/>
</dbReference>
<dbReference type="InterPro" id="IPR017871">
    <property type="entry name" value="ABC_transporter-like_CS"/>
</dbReference>
<dbReference type="NCBIfam" id="TIGR01727">
    <property type="entry name" value="oligo_HPY"/>
    <property type="match status" value="1"/>
</dbReference>
<dbReference type="EMBL" id="CP063304">
    <property type="protein sequence ID" value="QOV19790.1"/>
    <property type="molecule type" value="Genomic_DNA"/>
</dbReference>
<dbReference type="InterPro" id="IPR003439">
    <property type="entry name" value="ABC_transporter-like_ATP-bd"/>
</dbReference>
<dbReference type="GO" id="GO:0005524">
    <property type="term" value="F:ATP binding"/>
    <property type="evidence" value="ECO:0007669"/>
    <property type="project" value="UniProtKB-KW"/>
</dbReference>
<evidence type="ECO:0000256" key="5">
    <source>
        <dbReference type="ARBA" id="ARBA00022741"/>
    </source>
</evidence>
<dbReference type="FunFam" id="3.40.50.300:FF:000016">
    <property type="entry name" value="Oligopeptide ABC transporter ATP-binding component"/>
    <property type="match status" value="1"/>
</dbReference>
<dbReference type="RefSeq" id="WP_193736110.1">
    <property type="nucleotide sequence ID" value="NZ_CP063304.1"/>
</dbReference>
<evidence type="ECO:0000256" key="7">
    <source>
        <dbReference type="ARBA" id="ARBA00023136"/>
    </source>
</evidence>
<dbReference type="GO" id="GO:0015833">
    <property type="term" value="P:peptide transport"/>
    <property type="evidence" value="ECO:0007669"/>
    <property type="project" value="InterPro"/>
</dbReference>
<keyword evidence="6 9" id="KW-0067">ATP-binding</keyword>
<dbReference type="CDD" id="cd03257">
    <property type="entry name" value="ABC_NikE_OppD_transporters"/>
    <property type="match status" value="1"/>
</dbReference>
<evidence type="ECO:0000259" key="8">
    <source>
        <dbReference type="PROSITE" id="PS50893"/>
    </source>
</evidence>